<keyword evidence="3" id="KW-0574">Periplasm</keyword>
<evidence type="ECO:0008006" key="10">
    <source>
        <dbReference type="Google" id="ProtNLM"/>
    </source>
</evidence>
<organism evidence="8 9">
    <name type="scientific">Antrihabitans stalactiti</name>
    <dbReference type="NCBI Taxonomy" id="2584121"/>
    <lineage>
        <taxon>Bacteria</taxon>
        <taxon>Bacillati</taxon>
        <taxon>Actinomycetota</taxon>
        <taxon>Actinomycetes</taxon>
        <taxon>Mycobacteriales</taxon>
        <taxon>Nocardiaceae</taxon>
        <taxon>Antrihabitans</taxon>
    </lineage>
</organism>
<evidence type="ECO:0000256" key="3">
    <source>
        <dbReference type="ARBA" id="ARBA00022764"/>
    </source>
</evidence>
<evidence type="ECO:0000313" key="8">
    <source>
        <dbReference type="EMBL" id="NMN96219.1"/>
    </source>
</evidence>
<evidence type="ECO:0000256" key="1">
    <source>
        <dbReference type="ARBA" id="ARBA00004418"/>
    </source>
</evidence>
<keyword evidence="7" id="KW-0472">Membrane</keyword>
<name>A0A848KD32_9NOCA</name>
<dbReference type="Proteomes" id="UP000535543">
    <property type="component" value="Unassembled WGS sequence"/>
</dbReference>
<feature type="transmembrane region" description="Helical" evidence="7">
    <location>
        <begin position="94"/>
        <end position="116"/>
    </location>
</feature>
<dbReference type="InterPro" id="IPR008972">
    <property type="entry name" value="Cupredoxin"/>
</dbReference>
<feature type="compositionally biased region" description="Basic residues" evidence="6">
    <location>
        <begin position="7"/>
        <end position="21"/>
    </location>
</feature>
<dbReference type="GO" id="GO:0042597">
    <property type="term" value="C:periplasmic space"/>
    <property type="evidence" value="ECO:0007669"/>
    <property type="project" value="UniProtKB-SubCell"/>
</dbReference>
<evidence type="ECO:0000256" key="4">
    <source>
        <dbReference type="ARBA" id="ARBA00022982"/>
    </source>
</evidence>
<evidence type="ECO:0000256" key="6">
    <source>
        <dbReference type="SAM" id="MobiDB-lite"/>
    </source>
</evidence>
<reference evidence="8 9" key="1">
    <citation type="submission" date="2019-05" db="EMBL/GenBank/DDBJ databases">
        <authorList>
            <person name="Lee S.D."/>
        </authorList>
    </citation>
    <scope>NUCLEOTIDE SEQUENCE [LARGE SCALE GENOMIC DNA]</scope>
    <source>
        <strain evidence="8 9">YC2-7</strain>
    </source>
</reference>
<comment type="subcellular location">
    <subcellularLocation>
        <location evidence="1">Periplasm</location>
    </subcellularLocation>
</comment>
<evidence type="ECO:0000256" key="5">
    <source>
        <dbReference type="PIRSR" id="PIRSR602386-1"/>
    </source>
</evidence>
<dbReference type="SUPFAM" id="SSF49503">
    <property type="entry name" value="Cupredoxins"/>
    <property type="match status" value="1"/>
</dbReference>
<comment type="cofactor">
    <cofactor evidence="5">
        <name>Cu cation</name>
        <dbReference type="ChEBI" id="CHEBI:23378"/>
    </cofactor>
    <text evidence="5">Binds 1 copper ion per subunit.</text>
</comment>
<keyword evidence="7" id="KW-0812">Transmembrane</keyword>
<evidence type="ECO:0000256" key="7">
    <source>
        <dbReference type="SAM" id="Phobius"/>
    </source>
</evidence>
<dbReference type="PRINTS" id="PR00155">
    <property type="entry name" value="AMICYANIN"/>
</dbReference>
<keyword evidence="5" id="KW-0186">Copper</keyword>
<dbReference type="InterPro" id="IPR002386">
    <property type="entry name" value="Amicyanin/Pseudoazurin"/>
</dbReference>
<feature type="binding site" evidence="5">
    <location>
        <position position="182"/>
    </location>
    <ligand>
        <name>Cu cation</name>
        <dbReference type="ChEBI" id="CHEBI:23378"/>
    </ligand>
</feature>
<gene>
    <name evidence="8" type="ORF">FGL95_14360</name>
</gene>
<evidence type="ECO:0000256" key="2">
    <source>
        <dbReference type="ARBA" id="ARBA00022448"/>
    </source>
</evidence>
<feature type="compositionally biased region" description="Acidic residues" evidence="6">
    <location>
        <begin position="25"/>
        <end position="64"/>
    </location>
</feature>
<keyword evidence="5" id="KW-0479">Metal-binding</keyword>
<dbReference type="GO" id="GO:0009055">
    <property type="term" value="F:electron transfer activity"/>
    <property type="evidence" value="ECO:0007669"/>
    <property type="project" value="InterPro"/>
</dbReference>
<dbReference type="EMBL" id="VCQU01000004">
    <property type="protein sequence ID" value="NMN96219.1"/>
    <property type="molecule type" value="Genomic_DNA"/>
</dbReference>
<keyword evidence="9" id="KW-1185">Reference proteome</keyword>
<dbReference type="RefSeq" id="WP_169587865.1">
    <property type="nucleotide sequence ID" value="NZ_VCQU01000004.1"/>
</dbReference>
<accession>A0A848KD32</accession>
<comment type="caution">
    <text evidence="8">The sequence shown here is derived from an EMBL/GenBank/DDBJ whole genome shotgun (WGS) entry which is preliminary data.</text>
</comment>
<dbReference type="Gene3D" id="2.60.40.420">
    <property type="entry name" value="Cupredoxins - blue copper proteins"/>
    <property type="match status" value="1"/>
</dbReference>
<proteinExistence type="predicted"/>
<evidence type="ECO:0000313" key="9">
    <source>
        <dbReference type="Proteomes" id="UP000535543"/>
    </source>
</evidence>
<sequence>MDEPPRGRFRKLLGGGRKKSKAPVAEDDSPVVDDVEEPAEVEPELDLFAEPEPDEAPEPVVEPEVDETEAFEADPVEERQAAKHAKVESKKNRWVVIAAAVVAIAAIAGGVIFWAVTARNNNDDSATPARVSLLPARPTTSAPPQETGDVVVRVAGSFSPPSVTIKAGQTVTWIFDDGGKKHAVQGLKDIGQIINGPVMIEGKYTVLFDRPGTFEYIDSLFPDSRGKVIVEK</sequence>
<keyword evidence="7" id="KW-1133">Transmembrane helix</keyword>
<protein>
    <recommendedName>
        <fullName evidence="10">EfeO-type cupredoxin-like domain-containing protein</fullName>
    </recommendedName>
</protein>
<keyword evidence="4" id="KW-0249">Electron transport</keyword>
<reference evidence="8 9" key="2">
    <citation type="submission" date="2020-06" db="EMBL/GenBank/DDBJ databases">
        <title>Antribacter stalactiti gen. nov., sp. nov., a new member of the family Nacardiaceae isolated from a cave.</title>
        <authorList>
            <person name="Kim I.S."/>
        </authorList>
    </citation>
    <scope>NUCLEOTIDE SEQUENCE [LARGE SCALE GENOMIC DNA]</scope>
    <source>
        <strain evidence="8 9">YC2-7</strain>
    </source>
</reference>
<feature type="region of interest" description="Disordered" evidence="6">
    <location>
        <begin position="1"/>
        <end position="64"/>
    </location>
</feature>
<keyword evidence="2" id="KW-0813">Transport</keyword>
<dbReference type="AlphaFoldDB" id="A0A848KD32"/>
<dbReference type="GO" id="GO:0005507">
    <property type="term" value="F:copper ion binding"/>
    <property type="evidence" value="ECO:0007669"/>
    <property type="project" value="InterPro"/>
</dbReference>